<dbReference type="InterPro" id="IPR004360">
    <property type="entry name" value="Glyas_Fos-R_dOase_dom"/>
</dbReference>
<dbReference type="InterPro" id="IPR037523">
    <property type="entry name" value="VOC_core"/>
</dbReference>
<evidence type="ECO:0000313" key="2">
    <source>
        <dbReference type="EMBL" id="CAI8024537.1"/>
    </source>
</evidence>
<sequence length="271" mass="29617">MPEVTSYAPGTPSWAELSTTDEAGALSFYSALFGWVDNPQEMAPNSYYHMQTINDLPACAMYQQGEEERSQNVPPHWNIYFTVENVDQTMATIGQHGGQVVFGPHDVFEAGRMAMCQDPQGAFFAIWQPNQHIGARIKHDSGAMFWHELLTTDRAAGLEFYKAALGLEQFQVPESAMDYTMLRAGGTEVAGVMQITPEMGEFPPHWTVYFGVENADEAVAKAQSLGATVYVPATDIVLFEGQPPIGRFAALGDPQGAAFSVFQDIPPAPQG</sequence>
<keyword evidence="3" id="KW-1185">Reference proteome</keyword>
<accession>A0AA35WS80</accession>
<dbReference type="SUPFAM" id="SSF54593">
    <property type="entry name" value="Glyoxalase/Bleomycin resistance protein/Dihydroxybiphenyl dioxygenase"/>
    <property type="match status" value="2"/>
</dbReference>
<evidence type="ECO:0000313" key="3">
    <source>
        <dbReference type="Proteomes" id="UP001174909"/>
    </source>
</evidence>
<dbReference type="AlphaFoldDB" id="A0AA35WS80"/>
<gene>
    <name evidence="2" type="ORF">GBAR_LOCUS14259</name>
</gene>
<comment type="caution">
    <text evidence="2">The sequence shown here is derived from an EMBL/GenBank/DDBJ whole genome shotgun (WGS) entry which is preliminary data.</text>
</comment>
<dbReference type="PROSITE" id="PS51819">
    <property type="entry name" value="VOC"/>
    <property type="match status" value="2"/>
</dbReference>
<dbReference type="Proteomes" id="UP001174909">
    <property type="component" value="Unassembled WGS sequence"/>
</dbReference>
<dbReference type="InterPro" id="IPR029068">
    <property type="entry name" value="Glyas_Bleomycin-R_OHBP_Dase"/>
</dbReference>
<proteinExistence type="predicted"/>
<dbReference type="PANTHER" id="PTHR33993">
    <property type="entry name" value="GLYOXALASE-RELATED"/>
    <property type="match status" value="1"/>
</dbReference>
<evidence type="ECO:0000259" key="1">
    <source>
        <dbReference type="PROSITE" id="PS51819"/>
    </source>
</evidence>
<organism evidence="2 3">
    <name type="scientific">Geodia barretti</name>
    <name type="common">Barrett's horny sponge</name>
    <dbReference type="NCBI Taxonomy" id="519541"/>
    <lineage>
        <taxon>Eukaryota</taxon>
        <taxon>Metazoa</taxon>
        <taxon>Porifera</taxon>
        <taxon>Demospongiae</taxon>
        <taxon>Heteroscleromorpha</taxon>
        <taxon>Tetractinellida</taxon>
        <taxon>Astrophorina</taxon>
        <taxon>Geodiidae</taxon>
        <taxon>Geodia</taxon>
    </lineage>
</organism>
<feature type="domain" description="VOC" evidence="1">
    <location>
        <begin position="11"/>
        <end position="129"/>
    </location>
</feature>
<feature type="domain" description="VOC" evidence="1">
    <location>
        <begin position="143"/>
        <end position="264"/>
    </location>
</feature>
<dbReference type="Gene3D" id="3.10.180.10">
    <property type="entry name" value="2,3-Dihydroxybiphenyl 1,2-Dioxygenase, domain 1"/>
    <property type="match status" value="2"/>
</dbReference>
<dbReference type="InterPro" id="IPR052164">
    <property type="entry name" value="Anthracycline_SecMetBiosynth"/>
</dbReference>
<protein>
    <submittedName>
        <fullName evidence="2">Glyoxylase CFP32</fullName>
    </submittedName>
</protein>
<dbReference type="EMBL" id="CASHTH010002083">
    <property type="protein sequence ID" value="CAI8024537.1"/>
    <property type="molecule type" value="Genomic_DNA"/>
</dbReference>
<dbReference type="Pfam" id="PF00903">
    <property type="entry name" value="Glyoxalase"/>
    <property type="match status" value="1"/>
</dbReference>
<reference evidence="2" key="1">
    <citation type="submission" date="2023-03" db="EMBL/GenBank/DDBJ databases">
        <authorList>
            <person name="Steffen K."/>
            <person name="Cardenas P."/>
        </authorList>
    </citation>
    <scope>NUCLEOTIDE SEQUENCE</scope>
</reference>
<dbReference type="PANTHER" id="PTHR33993:SF14">
    <property type="entry name" value="GB|AAF24581.1"/>
    <property type="match status" value="1"/>
</dbReference>
<name>A0AA35WS80_GEOBA</name>
<dbReference type="CDD" id="cd07247">
    <property type="entry name" value="SgaA_N_like"/>
    <property type="match status" value="2"/>
</dbReference>